<evidence type="ECO:0000259" key="2">
    <source>
        <dbReference type="Pfam" id="PF01408"/>
    </source>
</evidence>
<evidence type="ECO:0000259" key="3">
    <source>
        <dbReference type="Pfam" id="PF22725"/>
    </source>
</evidence>
<organism evidence="4 5">
    <name type="scientific">Anatilimnocola aggregata</name>
    <dbReference type="NCBI Taxonomy" id="2528021"/>
    <lineage>
        <taxon>Bacteria</taxon>
        <taxon>Pseudomonadati</taxon>
        <taxon>Planctomycetota</taxon>
        <taxon>Planctomycetia</taxon>
        <taxon>Pirellulales</taxon>
        <taxon>Pirellulaceae</taxon>
        <taxon>Anatilimnocola</taxon>
    </lineage>
</organism>
<dbReference type="Gene3D" id="3.40.50.720">
    <property type="entry name" value="NAD(P)-binding Rossmann-like Domain"/>
    <property type="match status" value="1"/>
</dbReference>
<feature type="domain" description="GFO/IDH/MocA-like oxidoreductase" evidence="3">
    <location>
        <begin position="143"/>
        <end position="260"/>
    </location>
</feature>
<evidence type="ECO:0000313" key="5">
    <source>
        <dbReference type="Proteomes" id="UP000315017"/>
    </source>
</evidence>
<dbReference type="InterPro" id="IPR050463">
    <property type="entry name" value="Gfo/Idh/MocA_oxidrdct_glycsds"/>
</dbReference>
<dbReference type="InterPro" id="IPR036291">
    <property type="entry name" value="NAD(P)-bd_dom_sf"/>
</dbReference>
<dbReference type="OrthoDB" id="9783105at2"/>
<dbReference type="SUPFAM" id="SSF55347">
    <property type="entry name" value="Glyceraldehyde-3-phosphate dehydrogenase-like, C-terminal domain"/>
    <property type="match status" value="1"/>
</dbReference>
<reference evidence="4 5" key="1">
    <citation type="submission" date="2019-02" db="EMBL/GenBank/DDBJ databases">
        <title>Deep-cultivation of Planctomycetes and their phenomic and genomic characterization uncovers novel biology.</title>
        <authorList>
            <person name="Wiegand S."/>
            <person name="Jogler M."/>
            <person name="Boedeker C."/>
            <person name="Pinto D."/>
            <person name="Vollmers J."/>
            <person name="Rivas-Marin E."/>
            <person name="Kohn T."/>
            <person name="Peeters S.H."/>
            <person name="Heuer A."/>
            <person name="Rast P."/>
            <person name="Oberbeckmann S."/>
            <person name="Bunk B."/>
            <person name="Jeske O."/>
            <person name="Meyerdierks A."/>
            <person name="Storesund J.E."/>
            <person name="Kallscheuer N."/>
            <person name="Luecker S."/>
            <person name="Lage O.M."/>
            <person name="Pohl T."/>
            <person name="Merkel B.J."/>
            <person name="Hornburger P."/>
            <person name="Mueller R.-W."/>
            <person name="Bruemmer F."/>
            <person name="Labrenz M."/>
            <person name="Spormann A.M."/>
            <person name="Op den Camp H."/>
            <person name="Overmann J."/>
            <person name="Amann R."/>
            <person name="Jetten M.S.M."/>
            <person name="Mascher T."/>
            <person name="Medema M.H."/>
            <person name="Devos D.P."/>
            <person name="Kaster A.-K."/>
            <person name="Ovreas L."/>
            <person name="Rohde M."/>
            <person name="Galperin M.Y."/>
            <person name="Jogler C."/>
        </authorList>
    </citation>
    <scope>NUCLEOTIDE SEQUENCE [LARGE SCALE GENOMIC DNA]</scope>
    <source>
        <strain evidence="4 5">ETA_A8</strain>
    </source>
</reference>
<dbReference type="RefSeq" id="WP_145099723.1">
    <property type="nucleotide sequence ID" value="NZ_CP036274.1"/>
</dbReference>
<dbReference type="PANTHER" id="PTHR43818:SF11">
    <property type="entry name" value="BCDNA.GH03377"/>
    <property type="match status" value="1"/>
</dbReference>
<keyword evidence="1 4" id="KW-0560">Oxidoreductase</keyword>
<dbReference type="Proteomes" id="UP000315017">
    <property type="component" value="Chromosome"/>
</dbReference>
<dbReference type="Pfam" id="PF01408">
    <property type="entry name" value="GFO_IDH_MocA"/>
    <property type="match status" value="1"/>
</dbReference>
<dbReference type="EC" id="1.1.99.28" evidence="4"/>
<gene>
    <name evidence="4" type="primary">gfo_5</name>
    <name evidence="4" type="ORF">ETAA8_70230</name>
</gene>
<dbReference type="Gene3D" id="3.30.360.10">
    <property type="entry name" value="Dihydrodipicolinate Reductase, domain 2"/>
    <property type="match status" value="1"/>
</dbReference>
<dbReference type="InterPro" id="IPR000683">
    <property type="entry name" value="Gfo/Idh/MocA-like_OxRdtase_N"/>
</dbReference>
<dbReference type="Pfam" id="PF22725">
    <property type="entry name" value="GFO_IDH_MocA_C3"/>
    <property type="match status" value="1"/>
</dbReference>
<evidence type="ECO:0000313" key="4">
    <source>
        <dbReference type="EMBL" id="QDU31862.1"/>
    </source>
</evidence>
<name>A0A517YNQ5_9BACT</name>
<protein>
    <submittedName>
        <fullName evidence="4">Glucose--fructose oxidoreductase</fullName>
        <ecNumber evidence="4">1.1.99.28</ecNumber>
    </submittedName>
</protein>
<keyword evidence="5" id="KW-1185">Reference proteome</keyword>
<dbReference type="AlphaFoldDB" id="A0A517YNQ5"/>
<sequence>MIRVGIVGIGFMGWIHYLAYQKTKGVKLAAICTRDDKKLAGDWTDIKGNFGPPGKQVDLKGIGAYAEYNQLLADPEIDLVDLCLPPHLHASAAIAAFKAGKHVFVEKPMALTAADCDKMVKAAQQAGKQIFVGHVLPLLPEYAVARKLIDSGKYGKLLGGHFQRVISDPLWLKDFFDPNKAGGPAVDLHVHDAHFIRLLFGMPTTVTSQGRMRGEVAEYFNTQFTFSDPDLAVTATSGIVRQQGRSFTHGFEIHLEKATLYFNLAVLADKPLQITPLTLLDSKGAVEHPALPAGDPMLTAFEAEIKEVATCLKNNKPSAILGGELARDAIVLALKQQESVKKRKPVKV</sequence>
<dbReference type="KEGG" id="aagg:ETAA8_70230"/>
<evidence type="ECO:0000256" key="1">
    <source>
        <dbReference type="ARBA" id="ARBA00023002"/>
    </source>
</evidence>
<accession>A0A517YNQ5</accession>
<dbReference type="EMBL" id="CP036274">
    <property type="protein sequence ID" value="QDU31862.1"/>
    <property type="molecule type" value="Genomic_DNA"/>
</dbReference>
<dbReference type="PANTHER" id="PTHR43818">
    <property type="entry name" value="BCDNA.GH03377"/>
    <property type="match status" value="1"/>
</dbReference>
<dbReference type="InterPro" id="IPR055170">
    <property type="entry name" value="GFO_IDH_MocA-like_dom"/>
</dbReference>
<dbReference type="GO" id="GO:0000166">
    <property type="term" value="F:nucleotide binding"/>
    <property type="evidence" value="ECO:0007669"/>
    <property type="project" value="InterPro"/>
</dbReference>
<proteinExistence type="predicted"/>
<dbReference type="GO" id="GO:0047061">
    <property type="term" value="F:glucose-fructose oxidoreductase activity"/>
    <property type="evidence" value="ECO:0007669"/>
    <property type="project" value="UniProtKB-EC"/>
</dbReference>
<feature type="domain" description="Gfo/Idh/MocA-like oxidoreductase N-terminal" evidence="2">
    <location>
        <begin position="2"/>
        <end position="134"/>
    </location>
</feature>
<dbReference type="SUPFAM" id="SSF51735">
    <property type="entry name" value="NAD(P)-binding Rossmann-fold domains"/>
    <property type="match status" value="1"/>
</dbReference>